<keyword evidence="11" id="KW-1185">Reference proteome</keyword>
<evidence type="ECO:0000256" key="7">
    <source>
        <dbReference type="ARBA" id="ARBA00022726"/>
    </source>
</evidence>
<keyword evidence="7" id="KW-0660">Purine salvage</keyword>
<dbReference type="Proteomes" id="UP001501009">
    <property type="component" value="Unassembled WGS sequence"/>
</dbReference>
<evidence type="ECO:0000313" key="11">
    <source>
        <dbReference type="Proteomes" id="UP001501009"/>
    </source>
</evidence>
<dbReference type="Gene3D" id="3.40.50.2020">
    <property type="match status" value="1"/>
</dbReference>
<evidence type="ECO:0000256" key="6">
    <source>
        <dbReference type="ARBA" id="ARBA00022679"/>
    </source>
</evidence>
<reference evidence="11" key="1">
    <citation type="journal article" date="2019" name="Int. J. Syst. Evol. Microbiol.">
        <title>The Global Catalogue of Microorganisms (GCM) 10K type strain sequencing project: providing services to taxonomists for standard genome sequencing and annotation.</title>
        <authorList>
            <consortium name="The Broad Institute Genomics Platform"/>
            <consortium name="The Broad Institute Genome Sequencing Center for Infectious Disease"/>
            <person name="Wu L."/>
            <person name="Ma J."/>
        </authorList>
    </citation>
    <scope>NUCLEOTIDE SEQUENCE [LARGE SCALE GENOMIC DNA]</scope>
    <source>
        <strain evidence="11">JCM 17138</strain>
    </source>
</reference>
<evidence type="ECO:0000256" key="5">
    <source>
        <dbReference type="ARBA" id="ARBA00022676"/>
    </source>
</evidence>
<dbReference type="InterPro" id="IPR000836">
    <property type="entry name" value="PRTase_dom"/>
</dbReference>
<dbReference type="PANTHER" id="PTHR11776">
    <property type="entry name" value="ADENINE PHOSPHORIBOSYLTRANSFERASE"/>
    <property type="match status" value="1"/>
</dbReference>
<evidence type="ECO:0000259" key="9">
    <source>
        <dbReference type="Pfam" id="PF00156"/>
    </source>
</evidence>
<dbReference type="GO" id="GO:0016757">
    <property type="term" value="F:glycosyltransferase activity"/>
    <property type="evidence" value="ECO:0007669"/>
    <property type="project" value="UniProtKB-KW"/>
</dbReference>
<dbReference type="InterPro" id="IPR029057">
    <property type="entry name" value="PRTase-like"/>
</dbReference>
<dbReference type="PANTHER" id="PTHR11776:SF7">
    <property type="entry name" value="PHOSPHORIBOSYLTRANSFERASE DOMAIN-CONTAINING PROTEIN"/>
    <property type="match status" value="1"/>
</dbReference>
<evidence type="ECO:0000256" key="1">
    <source>
        <dbReference type="ARBA" id="ARBA00004496"/>
    </source>
</evidence>
<feature type="domain" description="Phosphoribosyltransferase" evidence="9">
    <location>
        <begin position="28"/>
        <end position="154"/>
    </location>
</feature>
<comment type="pathway">
    <text evidence="8">Purine metabolism.</text>
</comment>
<dbReference type="Pfam" id="PF00156">
    <property type="entry name" value="Pribosyltran"/>
    <property type="match status" value="1"/>
</dbReference>
<name>A0ABP7HT19_9ACTN</name>
<dbReference type="InterPro" id="IPR050120">
    <property type="entry name" value="Adenine_PRTase"/>
</dbReference>
<keyword evidence="6" id="KW-0808">Transferase</keyword>
<comment type="caution">
    <text evidence="10">The sequence shown here is derived from an EMBL/GenBank/DDBJ whole genome shotgun (WGS) entry which is preliminary data.</text>
</comment>
<proteinExistence type="inferred from homology"/>
<gene>
    <name evidence="10" type="ORF">GCM10022403_034050</name>
</gene>
<sequence>MPTTARDLTLEHFRWIDGHADVWAIFRDAKALAAVVAGLVEPFRDERITAVCGIESRGFLLGGAAAVELGVGFVPVRKGEGLFPGGKVVRQSSPDYRRLRHTLRLQRSSLGPGDRVLLIDDWIETGSQAAAVRSMAEECGSVWMGCSVIVDQLTDSPEHTLGTVRGLLTAQELPPCES</sequence>
<comment type="subcellular location">
    <subcellularLocation>
        <location evidence="1">Cytoplasm</location>
    </subcellularLocation>
</comment>
<protein>
    <submittedName>
        <fullName evidence="10">Phosphoribosyltransferase family protein</fullName>
    </submittedName>
</protein>
<dbReference type="EMBL" id="BAABDE010000016">
    <property type="protein sequence ID" value="GAA3797330.1"/>
    <property type="molecule type" value="Genomic_DNA"/>
</dbReference>
<comment type="subunit">
    <text evidence="3">Homodimer.</text>
</comment>
<dbReference type="CDD" id="cd06223">
    <property type="entry name" value="PRTases_typeI"/>
    <property type="match status" value="1"/>
</dbReference>
<keyword evidence="4" id="KW-0963">Cytoplasm</keyword>
<evidence type="ECO:0000256" key="8">
    <source>
        <dbReference type="ARBA" id="ARBA00025704"/>
    </source>
</evidence>
<dbReference type="SUPFAM" id="SSF53271">
    <property type="entry name" value="PRTase-like"/>
    <property type="match status" value="1"/>
</dbReference>
<evidence type="ECO:0000256" key="3">
    <source>
        <dbReference type="ARBA" id="ARBA00011738"/>
    </source>
</evidence>
<evidence type="ECO:0000256" key="2">
    <source>
        <dbReference type="ARBA" id="ARBA00008391"/>
    </source>
</evidence>
<keyword evidence="5 10" id="KW-0328">Glycosyltransferase</keyword>
<evidence type="ECO:0000256" key="4">
    <source>
        <dbReference type="ARBA" id="ARBA00022490"/>
    </source>
</evidence>
<organism evidence="10 11">
    <name type="scientific">Streptomyces coacervatus</name>
    <dbReference type="NCBI Taxonomy" id="647381"/>
    <lineage>
        <taxon>Bacteria</taxon>
        <taxon>Bacillati</taxon>
        <taxon>Actinomycetota</taxon>
        <taxon>Actinomycetes</taxon>
        <taxon>Kitasatosporales</taxon>
        <taxon>Streptomycetaceae</taxon>
        <taxon>Streptomyces</taxon>
    </lineage>
</organism>
<evidence type="ECO:0000313" key="10">
    <source>
        <dbReference type="EMBL" id="GAA3797330.1"/>
    </source>
</evidence>
<accession>A0ABP7HT19</accession>
<comment type="similarity">
    <text evidence="2">Belongs to the purine/pyrimidine phosphoribosyltransferase family.</text>
</comment>
<dbReference type="RefSeq" id="WP_345600016.1">
    <property type="nucleotide sequence ID" value="NZ_BAABDE010000016.1"/>
</dbReference>